<evidence type="ECO:0000256" key="3">
    <source>
        <dbReference type="ARBA" id="ARBA00023157"/>
    </source>
</evidence>
<evidence type="ECO:0000259" key="7">
    <source>
        <dbReference type="PROSITE" id="PS50026"/>
    </source>
</evidence>
<comment type="caution">
    <text evidence="4">Lacks conserved residue(s) required for the propagation of feature annotation.</text>
</comment>
<dbReference type="InterPro" id="IPR051216">
    <property type="entry name" value="Teneurin"/>
</dbReference>
<keyword evidence="8" id="KW-1185">Reference proteome</keyword>
<dbReference type="PANTHER" id="PTHR11219:SF69">
    <property type="entry name" value="TENEURIN-A"/>
    <property type="match status" value="1"/>
</dbReference>
<feature type="region of interest" description="Disordered" evidence="5">
    <location>
        <begin position="345"/>
        <end position="364"/>
    </location>
</feature>
<evidence type="ECO:0000256" key="2">
    <source>
        <dbReference type="ARBA" id="ARBA00022737"/>
    </source>
</evidence>
<dbReference type="Gene3D" id="2.10.25.10">
    <property type="entry name" value="Laminin"/>
    <property type="match status" value="4"/>
</dbReference>
<keyword evidence="6" id="KW-0472">Membrane</keyword>
<proteinExistence type="predicted"/>
<dbReference type="PROSITE" id="PS50026">
    <property type="entry name" value="EGF_3"/>
    <property type="match status" value="2"/>
</dbReference>
<feature type="region of interest" description="Disordered" evidence="5">
    <location>
        <begin position="388"/>
        <end position="457"/>
    </location>
</feature>
<evidence type="ECO:0000313" key="8">
    <source>
        <dbReference type="Proteomes" id="UP000694865"/>
    </source>
</evidence>
<dbReference type="PROSITE" id="PS00022">
    <property type="entry name" value="EGF_1"/>
    <property type="match status" value="5"/>
</dbReference>
<feature type="disulfide bond" evidence="4">
    <location>
        <begin position="61"/>
        <end position="70"/>
    </location>
</feature>
<evidence type="ECO:0000313" key="9">
    <source>
        <dbReference type="RefSeq" id="XP_006820298.1"/>
    </source>
</evidence>
<dbReference type="PROSITE" id="PS01186">
    <property type="entry name" value="EGF_2"/>
    <property type="match status" value="5"/>
</dbReference>
<feature type="disulfide bond" evidence="4">
    <location>
        <begin position="172"/>
        <end position="181"/>
    </location>
</feature>
<protein>
    <submittedName>
        <fullName evidence="9">Neurogenic locus Notch protein-like</fullName>
    </submittedName>
</protein>
<accession>A0ABM0MJV7</accession>
<evidence type="ECO:0000256" key="1">
    <source>
        <dbReference type="ARBA" id="ARBA00022536"/>
    </source>
</evidence>
<dbReference type="InterPro" id="IPR000742">
    <property type="entry name" value="EGF"/>
</dbReference>
<evidence type="ECO:0000256" key="6">
    <source>
        <dbReference type="SAM" id="Phobius"/>
    </source>
</evidence>
<sequence length="457" mass="49659">MNSFLTMTTKLKSMSSHPLFGVYLAFTIILHGTLSSAQTDNCGCQNGGRCIEKFGTTYCFCTLGFVGEQCEIAVPGTAAPDCMYDGDCNYSGICFDGRCSCNVGYSGIHCEYYQSSSTCTIFSSDCNHGYCSGGYCSCDIGWSGTFCDVRDECTYNYDCGNNAQCLKGLCSCKDGYSGDDCEVFECTAFNSCGSYGYCSAGICECIMGYSGTFCDVKDDCMFNSDCTNGYCSSGKCICYYGFSGSKCDVETHTDCSTDSDCNNNGYCSIGLCYCDPGYSGSTCLEYSDLTDDESRSQTTYIHYIIGFVVLTVIAIAICIIRMSLRTQGRNVANTTRFTTVTTNERHPVTATVPPQPPSSQQPYQHYPSWYEPFQSSQQNRRADTTVPIVITPPQPSAPAIEQPPAYNSVTNDPGEENLPPPPSYDAAMEMREGDVTGNIPNLYSAPQPALAREDRVV</sequence>
<keyword evidence="2" id="KW-0677">Repeat</keyword>
<dbReference type="SUPFAM" id="SSF57196">
    <property type="entry name" value="EGF/Laminin"/>
    <property type="match status" value="2"/>
</dbReference>
<keyword evidence="3 4" id="KW-1015">Disulfide bond</keyword>
<dbReference type="Pfam" id="PF00008">
    <property type="entry name" value="EGF"/>
    <property type="match status" value="1"/>
</dbReference>
<keyword evidence="6" id="KW-0812">Transmembrane</keyword>
<gene>
    <name evidence="9" type="primary">LOC102806450</name>
</gene>
<feature type="transmembrane region" description="Helical" evidence="6">
    <location>
        <begin position="300"/>
        <end position="320"/>
    </location>
</feature>
<evidence type="ECO:0000256" key="4">
    <source>
        <dbReference type="PROSITE-ProRule" id="PRU00076"/>
    </source>
</evidence>
<feature type="domain" description="EGF-like" evidence="7">
    <location>
        <begin position="38"/>
        <end position="71"/>
    </location>
</feature>
<keyword evidence="6" id="KW-1133">Transmembrane helix</keyword>
<dbReference type="GeneID" id="102806450"/>
<dbReference type="SMART" id="SM00181">
    <property type="entry name" value="EGF"/>
    <property type="match status" value="7"/>
</dbReference>
<dbReference type="Pfam" id="PF25024">
    <property type="entry name" value="EGF_TEN"/>
    <property type="match status" value="1"/>
</dbReference>
<feature type="domain" description="EGF-like" evidence="7">
    <location>
        <begin position="149"/>
        <end position="182"/>
    </location>
</feature>
<organism evidence="8 9">
    <name type="scientific">Saccoglossus kowalevskii</name>
    <name type="common">Acorn worm</name>
    <dbReference type="NCBI Taxonomy" id="10224"/>
    <lineage>
        <taxon>Eukaryota</taxon>
        <taxon>Metazoa</taxon>
        <taxon>Hemichordata</taxon>
        <taxon>Enteropneusta</taxon>
        <taxon>Harrimaniidae</taxon>
        <taxon>Saccoglossus</taxon>
    </lineage>
</organism>
<dbReference type="PANTHER" id="PTHR11219">
    <property type="entry name" value="TENEURIN AND N-ACETYLGLUCOSAMINE-1-PHOSPHODIESTER ALPHA-N-ACETYLGLUCOSAMINIDASE"/>
    <property type="match status" value="1"/>
</dbReference>
<dbReference type="RefSeq" id="XP_006820298.1">
    <property type="nucleotide sequence ID" value="XM_006820235.1"/>
</dbReference>
<keyword evidence="1 4" id="KW-0245">EGF-like domain</keyword>
<reference evidence="9" key="1">
    <citation type="submission" date="2025-08" db="UniProtKB">
        <authorList>
            <consortium name="RefSeq"/>
        </authorList>
    </citation>
    <scope>IDENTIFICATION</scope>
    <source>
        <tissue evidence="9">Testes</tissue>
    </source>
</reference>
<evidence type="ECO:0000256" key="5">
    <source>
        <dbReference type="SAM" id="MobiDB-lite"/>
    </source>
</evidence>
<name>A0ABM0MJV7_SACKO</name>
<dbReference type="Proteomes" id="UP000694865">
    <property type="component" value="Unplaced"/>
</dbReference>